<accession>A0A820X0P5</accession>
<evidence type="ECO:0008006" key="4">
    <source>
        <dbReference type="Google" id="ProtNLM"/>
    </source>
</evidence>
<proteinExistence type="inferred from homology"/>
<evidence type="ECO:0000313" key="2">
    <source>
        <dbReference type="EMBL" id="CAF4524128.1"/>
    </source>
</evidence>
<evidence type="ECO:0000256" key="1">
    <source>
        <dbReference type="ARBA" id="ARBA00011047"/>
    </source>
</evidence>
<dbReference type="EMBL" id="CAJOBQ010001894">
    <property type="protein sequence ID" value="CAF4524128.1"/>
    <property type="molecule type" value="Genomic_DNA"/>
</dbReference>
<name>A0A820X0P5_9BILA</name>
<dbReference type="PANTHER" id="PTHR15323:SF6">
    <property type="entry name" value="CELL DIVISION CYCLE PROTEIN 123 HOMOLOG"/>
    <property type="match status" value="1"/>
</dbReference>
<dbReference type="InterPro" id="IPR009772">
    <property type="entry name" value="CDC123"/>
</dbReference>
<protein>
    <recommendedName>
        <fullName evidence="4">Cell division cycle protein 123 homolog</fullName>
    </recommendedName>
</protein>
<gene>
    <name evidence="2" type="ORF">TSG867_LOCUS22787</name>
</gene>
<dbReference type="Pfam" id="PF07065">
    <property type="entry name" value="D123"/>
    <property type="match status" value="1"/>
</dbReference>
<dbReference type="PANTHER" id="PTHR15323">
    <property type="entry name" value="D123 PROTEIN"/>
    <property type="match status" value="1"/>
</dbReference>
<dbReference type="Proteomes" id="UP000663862">
    <property type="component" value="Unassembled WGS sequence"/>
</dbReference>
<reference evidence="2" key="1">
    <citation type="submission" date="2021-02" db="EMBL/GenBank/DDBJ databases">
        <authorList>
            <person name="Nowell W R."/>
        </authorList>
    </citation>
    <scope>NUCLEOTIDE SEQUENCE</scope>
</reference>
<comment type="similarity">
    <text evidence="1">Belongs to the CDC123 family.</text>
</comment>
<evidence type="ECO:0000313" key="3">
    <source>
        <dbReference type="Proteomes" id="UP000663862"/>
    </source>
</evidence>
<organism evidence="2 3">
    <name type="scientific">Rotaria socialis</name>
    <dbReference type="NCBI Taxonomy" id="392032"/>
    <lineage>
        <taxon>Eukaryota</taxon>
        <taxon>Metazoa</taxon>
        <taxon>Spiralia</taxon>
        <taxon>Gnathifera</taxon>
        <taxon>Rotifera</taxon>
        <taxon>Eurotatoria</taxon>
        <taxon>Bdelloidea</taxon>
        <taxon>Philodinida</taxon>
        <taxon>Philodinidae</taxon>
        <taxon>Rotaria</taxon>
    </lineage>
</organism>
<comment type="caution">
    <text evidence="2">The sequence shown here is derived from an EMBL/GenBank/DDBJ whole genome shotgun (WGS) entry which is preliminary data.</text>
</comment>
<dbReference type="GO" id="GO:0005737">
    <property type="term" value="C:cytoplasm"/>
    <property type="evidence" value="ECO:0007669"/>
    <property type="project" value="TreeGrafter"/>
</dbReference>
<sequence length="408" mass="48611">MKNMPVENDIFSNKTSLKNINKNFVDLINVIQSVYESVLLCSKESFEIKEISFEYLQEFNGSNQNQQIDLLSMIKDFEKLCLFLSFNPMSYECHYFIEELYQLALHSLTVKQHLTYYCEDILLKLCICYDDDLRFASLKIISLLMNESQPVTKEKILYLNRICYECLYDFDIYYDYIKSCSIESRIIHLTKQDFNDLINRQCIRKDLEHEIVESIEELGGDVFIKMHRSPKDAYQNLCKEINNDWNRYWNLKPHEDPQLYFMKIQNISQLTLLFKTSDRLREDFQQISSDGKLILRKWIHQIPNEYRCFICNRQLNALSAYKLNPYSISDEKQLEDFINSKSFQDIILNIPYSHAVIDCLIDSINYQVTIIEINPFSKRSSSAKFSWIIDKNTLYNNYLMNQSVFIKL</sequence>
<dbReference type="AlphaFoldDB" id="A0A820X0P5"/>